<evidence type="ECO:0000256" key="5">
    <source>
        <dbReference type="SAM" id="Phobius"/>
    </source>
</evidence>
<evidence type="ECO:0000256" key="1">
    <source>
        <dbReference type="ARBA" id="ARBA00004127"/>
    </source>
</evidence>
<dbReference type="AlphaFoldDB" id="A0A5B8RFN5"/>
<evidence type="ECO:0000256" key="4">
    <source>
        <dbReference type="ARBA" id="ARBA00023136"/>
    </source>
</evidence>
<dbReference type="EMBL" id="MN079433">
    <property type="protein sequence ID" value="QEA07869.1"/>
    <property type="molecule type" value="Genomic_DNA"/>
</dbReference>
<comment type="subcellular location">
    <subcellularLocation>
        <location evidence="1">Endomembrane system</location>
        <topology evidence="1">Multi-pass membrane protein</topology>
    </subcellularLocation>
</comment>
<organism evidence="6">
    <name type="scientific">uncultured organism</name>
    <dbReference type="NCBI Taxonomy" id="155900"/>
    <lineage>
        <taxon>unclassified sequences</taxon>
        <taxon>environmental samples</taxon>
    </lineage>
</organism>
<name>A0A5B8RFN5_9ZZZZ</name>
<accession>A0A5B8RFN5</accession>
<evidence type="ECO:0000313" key="6">
    <source>
        <dbReference type="EMBL" id="QEA07869.1"/>
    </source>
</evidence>
<dbReference type="Pfam" id="PF01988">
    <property type="entry name" value="VIT1"/>
    <property type="match status" value="1"/>
</dbReference>
<sequence length="77" mass="7654">MGALPLVPLLFPGGETARFAASAVIAGATFFAIGMVKSLVLGRPVLRAALLTLATGGSAAVLAYLTGILSRWLLGGG</sequence>
<proteinExistence type="predicted"/>
<keyword evidence="2 5" id="KW-0812">Transmembrane</keyword>
<dbReference type="GO" id="GO:0005384">
    <property type="term" value="F:manganese ion transmembrane transporter activity"/>
    <property type="evidence" value="ECO:0007669"/>
    <property type="project" value="InterPro"/>
</dbReference>
<feature type="transmembrane region" description="Helical" evidence="5">
    <location>
        <begin position="16"/>
        <end position="36"/>
    </location>
</feature>
<evidence type="ECO:0008006" key="7">
    <source>
        <dbReference type="Google" id="ProtNLM"/>
    </source>
</evidence>
<dbReference type="InterPro" id="IPR008217">
    <property type="entry name" value="Ccc1_fam"/>
</dbReference>
<evidence type="ECO:0000256" key="2">
    <source>
        <dbReference type="ARBA" id="ARBA00022692"/>
    </source>
</evidence>
<keyword evidence="3 5" id="KW-1133">Transmembrane helix</keyword>
<feature type="transmembrane region" description="Helical" evidence="5">
    <location>
        <begin position="48"/>
        <end position="74"/>
    </location>
</feature>
<gene>
    <name evidence="6" type="ORF">KBTEX_04234</name>
</gene>
<keyword evidence="4 5" id="KW-0472">Membrane</keyword>
<evidence type="ECO:0000256" key="3">
    <source>
        <dbReference type="ARBA" id="ARBA00022989"/>
    </source>
</evidence>
<protein>
    <recommendedName>
        <fullName evidence="7">VIT family protein</fullName>
    </recommendedName>
</protein>
<reference evidence="6" key="1">
    <citation type="submission" date="2019-06" db="EMBL/GenBank/DDBJ databases">
        <authorList>
            <person name="Murdoch R.W."/>
            <person name="Fathepure B."/>
        </authorList>
    </citation>
    <scope>NUCLEOTIDE SEQUENCE</scope>
</reference>